<dbReference type="EMBL" id="BGPR01087456">
    <property type="protein sequence ID" value="GBM07202.1"/>
    <property type="molecule type" value="Genomic_DNA"/>
</dbReference>
<gene>
    <name evidence="1" type="ORF">AVEN_69583_1</name>
</gene>
<dbReference type="Proteomes" id="UP000499080">
    <property type="component" value="Unassembled WGS sequence"/>
</dbReference>
<protein>
    <submittedName>
        <fullName evidence="1">Uncharacterized protein</fullName>
    </submittedName>
</protein>
<dbReference type="AlphaFoldDB" id="A0A4Y2CRV7"/>
<evidence type="ECO:0000313" key="1">
    <source>
        <dbReference type="EMBL" id="GBM07202.1"/>
    </source>
</evidence>
<keyword evidence="2" id="KW-1185">Reference proteome</keyword>
<proteinExistence type="predicted"/>
<accession>A0A4Y2CRV7</accession>
<reference evidence="1 2" key="1">
    <citation type="journal article" date="2019" name="Sci. Rep.">
        <title>Orb-weaving spider Araneus ventricosus genome elucidates the spidroin gene catalogue.</title>
        <authorList>
            <person name="Kono N."/>
            <person name="Nakamura H."/>
            <person name="Ohtoshi R."/>
            <person name="Moran D.A.P."/>
            <person name="Shinohara A."/>
            <person name="Yoshida Y."/>
            <person name="Fujiwara M."/>
            <person name="Mori M."/>
            <person name="Tomita M."/>
            <person name="Arakawa K."/>
        </authorList>
    </citation>
    <scope>NUCLEOTIDE SEQUENCE [LARGE SCALE GENOMIC DNA]</scope>
</reference>
<organism evidence="1 2">
    <name type="scientific">Araneus ventricosus</name>
    <name type="common">Orbweaver spider</name>
    <name type="synonym">Epeira ventricosa</name>
    <dbReference type="NCBI Taxonomy" id="182803"/>
    <lineage>
        <taxon>Eukaryota</taxon>
        <taxon>Metazoa</taxon>
        <taxon>Ecdysozoa</taxon>
        <taxon>Arthropoda</taxon>
        <taxon>Chelicerata</taxon>
        <taxon>Arachnida</taxon>
        <taxon>Araneae</taxon>
        <taxon>Araneomorphae</taxon>
        <taxon>Entelegynae</taxon>
        <taxon>Araneoidea</taxon>
        <taxon>Araneidae</taxon>
        <taxon>Araneus</taxon>
    </lineage>
</organism>
<evidence type="ECO:0000313" key="2">
    <source>
        <dbReference type="Proteomes" id="UP000499080"/>
    </source>
</evidence>
<feature type="non-terminal residue" evidence="1">
    <location>
        <position position="1"/>
    </location>
</feature>
<comment type="caution">
    <text evidence="1">The sequence shown here is derived from an EMBL/GenBank/DDBJ whole genome shotgun (WGS) entry which is preliminary data.</text>
</comment>
<sequence length="63" mass="6836">SLRFTPTGTVVARHQARESGCCPVTIGVTVGRFHEVPHSDLWSRGDKTGDRKKMGLPTALAFV</sequence>
<name>A0A4Y2CRV7_ARAVE</name>